<dbReference type="AlphaFoldDB" id="A0A518CK20"/>
<sequence length="496" mass="55578">MPNTTATRSDASSYLAKFPLADLRMGAMLFSPVFDATSAPPKLLLAAGTTLTESLVVQLKKKGIKEVRVAPQELMNLTTIESQVDHSVEEQENASRHFEARPKAKLEPKKSTNAFDSRKPGSRWGAVPESFIHKVPRMEAVQYDPVLASHIKRQFSQNLRVSEQIFHEINHSQINHSRTCHELIGGSFEHIQNDIDLFLNTNLTSRKFTGPWKQGYQSSMLAVAMGTILGLNQQELHELAMGCFLHDVGTMRLNPKLVQSSIPLSRLDQLELSKHPGYSMDILTKWPDMPGSSCLIAYQIHERCNGTGYPNGRTSPQIHYLSKIAAVADTYIELMSEKRDSEAGTLPYQAIEQILYQVRAGSFDREVVRALLYTVSIFPIGSLVELSDSRIGRVLRSNRENYLTPICESWWRDDPVNTKEIIDLSTRNDIFVVRAISESPIPTFPEEGPLSRGPIVREALPDNDELFGSANNHAHTSATMSFLDDELSSILDELDF</sequence>
<evidence type="ECO:0000313" key="4">
    <source>
        <dbReference type="Proteomes" id="UP000317178"/>
    </source>
</evidence>
<dbReference type="Proteomes" id="UP000317178">
    <property type="component" value="Chromosome"/>
</dbReference>
<dbReference type="PANTHER" id="PTHR43155:SF2">
    <property type="entry name" value="CYCLIC DI-GMP PHOSPHODIESTERASE PA4108"/>
    <property type="match status" value="1"/>
</dbReference>
<accession>A0A518CK20</accession>
<dbReference type="PROSITE" id="PS51832">
    <property type="entry name" value="HD_GYP"/>
    <property type="match status" value="1"/>
</dbReference>
<dbReference type="GO" id="GO:0071111">
    <property type="term" value="F:cyclic-guanylate-specific phosphodiesterase activity"/>
    <property type="evidence" value="ECO:0007669"/>
    <property type="project" value="UniProtKB-EC"/>
</dbReference>
<dbReference type="Pfam" id="PF13487">
    <property type="entry name" value="HD_5"/>
    <property type="match status" value="1"/>
</dbReference>
<dbReference type="RefSeq" id="WP_144994284.1">
    <property type="nucleotide sequence ID" value="NZ_CP036281.1"/>
</dbReference>
<evidence type="ECO:0000259" key="2">
    <source>
        <dbReference type="PROSITE" id="PS51832"/>
    </source>
</evidence>
<evidence type="ECO:0000313" key="3">
    <source>
        <dbReference type="EMBL" id="QDU79576.1"/>
    </source>
</evidence>
<keyword evidence="3" id="KW-0378">Hydrolase</keyword>
<name>A0A518CK20_9PLAN</name>
<feature type="region of interest" description="Disordered" evidence="1">
    <location>
        <begin position="86"/>
        <end position="122"/>
    </location>
</feature>
<protein>
    <submittedName>
        <fullName evidence="3">Cyclic di-GMP phosphodiesterase response regulator RpfG</fullName>
        <ecNumber evidence="3">3.1.4.52</ecNumber>
    </submittedName>
</protein>
<dbReference type="OrthoDB" id="9759601at2"/>
<reference evidence="3 4" key="1">
    <citation type="submission" date="2019-02" db="EMBL/GenBank/DDBJ databases">
        <title>Deep-cultivation of Planctomycetes and their phenomic and genomic characterization uncovers novel biology.</title>
        <authorList>
            <person name="Wiegand S."/>
            <person name="Jogler M."/>
            <person name="Boedeker C."/>
            <person name="Pinto D."/>
            <person name="Vollmers J."/>
            <person name="Rivas-Marin E."/>
            <person name="Kohn T."/>
            <person name="Peeters S.H."/>
            <person name="Heuer A."/>
            <person name="Rast P."/>
            <person name="Oberbeckmann S."/>
            <person name="Bunk B."/>
            <person name="Jeske O."/>
            <person name="Meyerdierks A."/>
            <person name="Storesund J.E."/>
            <person name="Kallscheuer N."/>
            <person name="Luecker S."/>
            <person name="Lage O.M."/>
            <person name="Pohl T."/>
            <person name="Merkel B.J."/>
            <person name="Hornburger P."/>
            <person name="Mueller R.-W."/>
            <person name="Bruemmer F."/>
            <person name="Labrenz M."/>
            <person name="Spormann A.M."/>
            <person name="Op den Camp H."/>
            <person name="Overmann J."/>
            <person name="Amann R."/>
            <person name="Jetten M.S.M."/>
            <person name="Mascher T."/>
            <person name="Medema M.H."/>
            <person name="Devos D.P."/>
            <person name="Kaster A.-K."/>
            <person name="Ovreas L."/>
            <person name="Rohde M."/>
            <person name="Galperin M.Y."/>
            <person name="Jogler C."/>
        </authorList>
    </citation>
    <scope>NUCLEOTIDE SEQUENCE [LARGE SCALE GENOMIC DNA]</scope>
    <source>
        <strain evidence="3 4">Pla110</strain>
    </source>
</reference>
<feature type="compositionally biased region" description="Basic and acidic residues" evidence="1">
    <location>
        <begin position="86"/>
        <end position="110"/>
    </location>
</feature>
<dbReference type="KEGG" id="plon:Pla110_12870"/>
<proteinExistence type="predicted"/>
<keyword evidence="4" id="KW-1185">Reference proteome</keyword>
<organism evidence="3 4">
    <name type="scientific">Polystyrenella longa</name>
    <dbReference type="NCBI Taxonomy" id="2528007"/>
    <lineage>
        <taxon>Bacteria</taxon>
        <taxon>Pseudomonadati</taxon>
        <taxon>Planctomycetota</taxon>
        <taxon>Planctomycetia</taxon>
        <taxon>Planctomycetales</taxon>
        <taxon>Planctomycetaceae</taxon>
        <taxon>Polystyrenella</taxon>
    </lineage>
</organism>
<dbReference type="EMBL" id="CP036281">
    <property type="protein sequence ID" value="QDU79576.1"/>
    <property type="molecule type" value="Genomic_DNA"/>
</dbReference>
<feature type="domain" description="HD-GYP" evidence="2">
    <location>
        <begin position="189"/>
        <end position="387"/>
    </location>
</feature>
<dbReference type="Gene3D" id="1.10.3210.10">
    <property type="entry name" value="Hypothetical protein af1432"/>
    <property type="match status" value="1"/>
</dbReference>
<dbReference type="InterPro" id="IPR003607">
    <property type="entry name" value="HD/PDEase_dom"/>
</dbReference>
<dbReference type="InterPro" id="IPR037522">
    <property type="entry name" value="HD_GYP_dom"/>
</dbReference>
<dbReference type="CDD" id="cd00077">
    <property type="entry name" value="HDc"/>
    <property type="match status" value="1"/>
</dbReference>
<dbReference type="PANTHER" id="PTHR43155">
    <property type="entry name" value="CYCLIC DI-GMP PHOSPHODIESTERASE PA4108-RELATED"/>
    <property type="match status" value="1"/>
</dbReference>
<dbReference type="EC" id="3.1.4.52" evidence="3"/>
<dbReference type="SUPFAM" id="SSF109604">
    <property type="entry name" value="HD-domain/PDEase-like"/>
    <property type="match status" value="1"/>
</dbReference>
<evidence type="ECO:0000256" key="1">
    <source>
        <dbReference type="SAM" id="MobiDB-lite"/>
    </source>
</evidence>
<gene>
    <name evidence="3" type="primary">rpfG_2</name>
    <name evidence="3" type="ORF">Pla110_12870</name>
</gene>